<dbReference type="AlphaFoldDB" id="A0A8S3CV68"/>
<comment type="caution">
    <text evidence="2">The sequence shown here is derived from an EMBL/GenBank/DDBJ whole genome shotgun (WGS) entry which is preliminary data.</text>
</comment>
<feature type="compositionally biased region" description="Basic and acidic residues" evidence="1">
    <location>
        <begin position="20"/>
        <end position="32"/>
    </location>
</feature>
<organism evidence="2 3">
    <name type="scientific">Rotaria magnacalcarata</name>
    <dbReference type="NCBI Taxonomy" id="392030"/>
    <lineage>
        <taxon>Eukaryota</taxon>
        <taxon>Metazoa</taxon>
        <taxon>Spiralia</taxon>
        <taxon>Gnathifera</taxon>
        <taxon>Rotifera</taxon>
        <taxon>Eurotatoria</taxon>
        <taxon>Bdelloidea</taxon>
        <taxon>Philodinida</taxon>
        <taxon>Philodinidae</taxon>
        <taxon>Rotaria</taxon>
    </lineage>
</organism>
<feature type="non-terminal residue" evidence="2">
    <location>
        <position position="41"/>
    </location>
</feature>
<dbReference type="EMBL" id="CAJOBJ010178348">
    <property type="protein sequence ID" value="CAF4908881.1"/>
    <property type="molecule type" value="Genomic_DNA"/>
</dbReference>
<sequence length="41" mass="4797">MTEFARTGVYDFVEEDLSESESHSEDYNLFRDSEEDAESET</sequence>
<accession>A0A8S3CV68</accession>
<feature type="non-terminal residue" evidence="2">
    <location>
        <position position="1"/>
    </location>
</feature>
<name>A0A8S3CV68_9BILA</name>
<evidence type="ECO:0000256" key="1">
    <source>
        <dbReference type="SAM" id="MobiDB-lite"/>
    </source>
</evidence>
<gene>
    <name evidence="2" type="ORF">GIL414_LOCUS52218</name>
</gene>
<dbReference type="Proteomes" id="UP000681720">
    <property type="component" value="Unassembled WGS sequence"/>
</dbReference>
<feature type="region of interest" description="Disordered" evidence="1">
    <location>
        <begin position="15"/>
        <end position="41"/>
    </location>
</feature>
<proteinExistence type="predicted"/>
<reference evidence="2" key="1">
    <citation type="submission" date="2021-02" db="EMBL/GenBank/DDBJ databases">
        <authorList>
            <person name="Nowell W R."/>
        </authorList>
    </citation>
    <scope>NUCLEOTIDE SEQUENCE</scope>
</reference>
<protein>
    <submittedName>
        <fullName evidence="2">Uncharacterized protein</fullName>
    </submittedName>
</protein>
<evidence type="ECO:0000313" key="2">
    <source>
        <dbReference type="EMBL" id="CAF4908881.1"/>
    </source>
</evidence>
<evidence type="ECO:0000313" key="3">
    <source>
        <dbReference type="Proteomes" id="UP000681720"/>
    </source>
</evidence>